<proteinExistence type="predicted"/>
<dbReference type="EMBL" id="JAQOMS010000002">
    <property type="protein sequence ID" value="MDC2888333.1"/>
    <property type="molecule type" value="Genomic_DNA"/>
</dbReference>
<protein>
    <submittedName>
        <fullName evidence="1">Uncharacterized protein</fullName>
    </submittedName>
</protein>
<gene>
    <name evidence="1" type="ORF">PN838_05535</name>
</gene>
<keyword evidence="2" id="KW-1185">Reference proteome</keyword>
<evidence type="ECO:0000313" key="2">
    <source>
        <dbReference type="Proteomes" id="UP001528411"/>
    </source>
</evidence>
<evidence type="ECO:0000313" key="1">
    <source>
        <dbReference type="EMBL" id="MDC2888333.1"/>
    </source>
</evidence>
<dbReference type="RefSeq" id="WP_256448276.1">
    <property type="nucleotide sequence ID" value="NZ_JAQOMS010000002.1"/>
</dbReference>
<sequence>MRELIEYELSGICGGAITNEIPLMPAVIEIPKHLKQLLIRF</sequence>
<organism evidence="1 2">
    <name type="scientific">Psychrosphaera algicola</name>
    <dbReference type="NCBI Taxonomy" id="3023714"/>
    <lineage>
        <taxon>Bacteria</taxon>
        <taxon>Pseudomonadati</taxon>
        <taxon>Pseudomonadota</taxon>
        <taxon>Gammaproteobacteria</taxon>
        <taxon>Alteromonadales</taxon>
        <taxon>Pseudoalteromonadaceae</taxon>
        <taxon>Psychrosphaera</taxon>
    </lineage>
</organism>
<accession>A0ABT5F9X8</accession>
<comment type="caution">
    <text evidence="1">The sequence shown here is derived from an EMBL/GenBank/DDBJ whole genome shotgun (WGS) entry which is preliminary data.</text>
</comment>
<dbReference type="Proteomes" id="UP001528411">
    <property type="component" value="Unassembled WGS sequence"/>
</dbReference>
<name>A0ABT5F9X8_9GAMM</name>
<reference evidence="1 2" key="1">
    <citation type="submission" date="2023-01" db="EMBL/GenBank/DDBJ databases">
        <title>Psychrosphaera sp. nov., isolated from marine algae.</title>
        <authorList>
            <person name="Bayburt H."/>
            <person name="Choi B.J."/>
            <person name="Kim J.M."/>
            <person name="Choi D.G."/>
            <person name="Jeon C.O."/>
        </authorList>
    </citation>
    <scope>NUCLEOTIDE SEQUENCE [LARGE SCALE GENOMIC DNA]</scope>
    <source>
        <strain evidence="1 2">G1-22</strain>
    </source>
</reference>